<keyword evidence="1 6" id="KW-0597">Phosphoprotein</keyword>
<evidence type="ECO:0000256" key="6">
    <source>
        <dbReference type="PROSITE-ProRule" id="PRU00169"/>
    </source>
</evidence>
<dbReference type="Proteomes" id="UP000002191">
    <property type="component" value="Chromosome"/>
</dbReference>
<keyword evidence="11" id="KW-1185">Reference proteome</keyword>
<dbReference type="Gene3D" id="3.40.50.2300">
    <property type="match status" value="1"/>
</dbReference>
<dbReference type="InterPro" id="IPR036388">
    <property type="entry name" value="WH-like_DNA-bd_sf"/>
</dbReference>
<evidence type="ECO:0000259" key="9">
    <source>
        <dbReference type="PROSITE" id="PS51755"/>
    </source>
</evidence>
<evidence type="ECO:0000256" key="2">
    <source>
        <dbReference type="ARBA" id="ARBA00023012"/>
    </source>
</evidence>
<evidence type="ECO:0000313" key="11">
    <source>
        <dbReference type="Proteomes" id="UP000002191"/>
    </source>
</evidence>
<dbReference type="PROSITE" id="PS51755">
    <property type="entry name" value="OMPR_PHOB"/>
    <property type="match status" value="1"/>
</dbReference>
<evidence type="ECO:0000256" key="5">
    <source>
        <dbReference type="ARBA" id="ARBA00023163"/>
    </source>
</evidence>
<keyword evidence="3" id="KW-0805">Transcription regulation</keyword>
<dbReference type="Gene3D" id="1.10.10.10">
    <property type="entry name" value="Winged helix-like DNA-binding domain superfamily/Winged helix DNA-binding domain"/>
    <property type="match status" value="1"/>
</dbReference>
<evidence type="ECO:0000259" key="8">
    <source>
        <dbReference type="PROSITE" id="PS50110"/>
    </source>
</evidence>
<dbReference type="GO" id="GO:0006355">
    <property type="term" value="P:regulation of DNA-templated transcription"/>
    <property type="evidence" value="ECO:0007669"/>
    <property type="project" value="InterPro"/>
</dbReference>
<dbReference type="CDD" id="cd00383">
    <property type="entry name" value="trans_reg_C"/>
    <property type="match status" value="1"/>
</dbReference>
<gene>
    <name evidence="10" type="ordered locus">Daes_1091</name>
</gene>
<feature type="domain" description="OmpR/PhoB-type" evidence="9">
    <location>
        <begin position="124"/>
        <end position="224"/>
    </location>
</feature>
<keyword evidence="2" id="KW-0902">Two-component regulatory system</keyword>
<dbReference type="KEGG" id="das:Daes_1091"/>
<evidence type="ECO:0000256" key="7">
    <source>
        <dbReference type="PROSITE-ProRule" id="PRU01091"/>
    </source>
</evidence>
<dbReference type="GO" id="GO:0032993">
    <property type="term" value="C:protein-DNA complex"/>
    <property type="evidence" value="ECO:0007669"/>
    <property type="project" value="TreeGrafter"/>
</dbReference>
<dbReference type="GO" id="GO:0000156">
    <property type="term" value="F:phosphorelay response regulator activity"/>
    <property type="evidence" value="ECO:0007669"/>
    <property type="project" value="TreeGrafter"/>
</dbReference>
<name>E6VT57_PSEA9</name>
<dbReference type="Gene3D" id="6.10.250.690">
    <property type="match status" value="1"/>
</dbReference>
<dbReference type="GO" id="GO:0000976">
    <property type="term" value="F:transcription cis-regulatory region binding"/>
    <property type="evidence" value="ECO:0007669"/>
    <property type="project" value="TreeGrafter"/>
</dbReference>
<dbReference type="Pfam" id="PF00486">
    <property type="entry name" value="Trans_reg_C"/>
    <property type="match status" value="1"/>
</dbReference>
<dbReference type="RefSeq" id="WP_013514038.1">
    <property type="nucleotide sequence ID" value="NC_014844.1"/>
</dbReference>
<reference evidence="11" key="1">
    <citation type="submission" date="2010-12" db="EMBL/GenBank/DDBJ databases">
        <title>Complete sequence of Desulfovibrio aespoeensis Aspo-2.</title>
        <authorList>
            <consortium name="US DOE Joint Genome Institute"/>
            <person name="Lucas S."/>
            <person name="Copeland A."/>
            <person name="Lapidus A."/>
            <person name="Cheng J.-F."/>
            <person name="Goodwin L."/>
            <person name="Pitluck S."/>
            <person name="Chertkov O."/>
            <person name="Misra M."/>
            <person name="Detter J.C."/>
            <person name="Han C."/>
            <person name="Tapia R."/>
            <person name="Land M."/>
            <person name="Hauser L."/>
            <person name="Kyrpides N."/>
            <person name="Ivanova N."/>
            <person name="Ovchinnikova G."/>
            <person name="Pedersen K."/>
            <person name="Jagevall S."/>
            <person name="Hazen T."/>
            <person name="Woyke T."/>
        </authorList>
    </citation>
    <scope>NUCLEOTIDE SEQUENCE [LARGE SCALE GENOMIC DNA]</scope>
    <source>
        <strain evidence="11">ATCC 700646 / DSM 10631 / Aspo-2</strain>
    </source>
</reference>
<feature type="domain" description="Response regulatory" evidence="8">
    <location>
        <begin position="2"/>
        <end position="116"/>
    </location>
</feature>
<dbReference type="HOGENOM" id="CLU_000445_30_1_7"/>
<protein>
    <submittedName>
        <fullName evidence="10">Response regulator receiver</fullName>
    </submittedName>
</protein>
<dbReference type="InterPro" id="IPR001789">
    <property type="entry name" value="Sig_transdc_resp-reg_receiver"/>
</dbReference>
<dbReference type="PROSITE" id="PS50110">
    <property type="entry name" value="RESPONSE_REGULATORY"/>
    <property type="match status" value="1"/>
</dbReference>
<dbReference type="PANTHER" id="PTHR48111">
    <property type="entry name" value="REGULATOR OF RPOS"/>
    <property type="match status" value="1"/>
</dbReference>
<dbReference type="InterPro" id="IPR011006">
    <property type="entry name" value="CheY-like_superfamily"/>
</dbReference>
<dbReference type="Pfam" id="PF00072">
    <property type="entry name" value="Response_reg"/>
    <property type="match status" value="1"/>
</dbReference>
<reference evidence="10 11" key="2">
    <citation type="journal article" date="2014" name="Genome Announc.">
        <title>Complete Genome Sequence of the Subsurface, Mesophilic Sulfate-Reducing Bacterium Desulfovibrio aespoeensis Aspo-2.</title>
        <authorList>
            <person name="Pedersen K."/>
            <person name="Bengtsson A."/>
            <person name="Edlund J."/>
            <person name="Rabe L."/>
            <person name="Hazen T."/>
            <person name="Chakraborty R."/>
            <person name="Goodwin L."/>
            <person name="Shapiro N."/>
        </authorList>
    </citation>
    <scope>NUCLEOTIDE SEQUENCE [LARGE SCALE GENOMIC DNA]</scope>
    <source>
        <strain evidence="11">ATCC 700646 / DSM 10631 / Aspo-2</strain>
    </source>
</reference>
<dbReference type="InterPro" id="IPR001867">
    <property type="entry name" value="OmpR/PhoB-type_DNA-bd"/>
</dbReference>
<dbReference type="SMART" id="SM00448">
    <property type="entry name" value="REC"/>
    <property type="match status" value="1"/>
</dbReference>
<keyword evidence="4 7" id="KW-0238">DNA-binding</keyword>
<dbReference type="GO" id="GO:0005829">
    <property type="term" value="C:cytosol"/>
    <property type="evidence" value="ECO:0007669"/>
    <property type="project" value="TreeGrafter"/>
</dbReference>
<feature type="modified residue" description="4-aspartylphosphate" evidence="6">
    <location>
        <position position="51"/>
    </location>
</feature>
<organism evidence="10 11">
    <name type="scientific">Pseudodesulfovibrio aespoeensis (strain ATCC 700646 / DSM 10631 / Aspo-2)</name>
    <name type="common">Desulfovibrio aespoeensis</name>
    <dbReference type="NCBI Taxonomy" id="643562"/>
    <lineage>
        <taxon>Bacteria</taxon>
        <taxon>Pseudomonadati</taxon>
        <taxon>Thermodesulfobacteriota</taxon>
        <taxon>Desulfovibrionia</taxon>
        <taxon>Desulfovibrionales</taxon>
        <taxon>Desulfovibrionaceae</taxon>
    </lineage>
</organism>
<dbReference type="SUPFAM" id="SSF52172">
    <property type="entry name" value="CheY-like"/>
    <property type="match status" value="1"/>
</dbReference>
<dbReference type="STRING" id="643562.Daes_1091"/>
<proteinExistence type="predicted"/>
<dbReference type="InterPro" id="IPR039420">
    <property type="entry name" value="WalR-like"/>
</dbReference>
<sequence>MRLLLVEDEREIADFLKARLEGEGFDVVAAVTGEEGFFLANEQVFDVVLLDLTLPGRGGLEVLRMLRRRGINAPVILISGSDSVEDKVAGLDAGADDYIVKPFAFPEVLARIRVVLRRGWADQVLLLRCGDLAMDLITRIVTRGGRTIALTAREFELLEYLLRHPGRVVTRDMLARDIWQEDTRATNLDNVIDVHIARIRKKLDHGHERKLLHTQRGVGFQLKNPELDTRQK</sequence>
<dbReference type="EMBL" id="CP002431">
    <property type="protein sequence ID" value="ADU62107.1"/>
    <property type="molecule type" value="Genomic_DNA"/>
</dbReference>
<dbReference type="AlphaFoldDB" id="E6VT57"/>
<dbReference type="SMART" id="SM00862">
    <property type="entry name" value="Trans_reg_C"/>
    <property type="match status" value="1"/>
</dbReference>
<feature type="DNA-binding region" description="OmpR/PhoB-type" evidence="7">
    <location>
        <begin position="124"/>
        <end position="224"/>
    </location>
</feature>
<evidence type="ECO:0000313" key="10">
    <source>
        <dbReference type="EMBL" id="ADU62107.1"/>
    </source>
</evidence>
<dbReference type="FunFam" id="1.10.10.10:FF:000005">
    <property type="entry name" value="Two-component system response regulator"/>
    <property type="match status" value="1"/>
</dbReference>
<dbReference type="OrthoDB" id="368799at2"/>
<keyword evidence="5" id="KW-0804">Transcription</keyword>
<dbReference type="eggNOG" id="COG0745">
    <property type="taxonomic scope" value="Bacteria"/>
</dbReference>
<evidence type="ECO:0000256" key="3">
    <source>
        <dbReference type="ARBA" id="ARBA00023015"/>
    </source>
</evidence>
<dbReference type="PANTHER" id="PTHR48111:SF22">
    <property type="entry name" value="REGULATOR OF RPOS"/>
    <property type="match status" value="1"/>
</dbReference>
<accession>E6VT57</accession>
<evidence type="ECO:0000256" key="4">
    <source>
        <dbReference type="ARBA" id="ARBA00023125"/>
    </source>
</evidence>
<evidence type="ECO:0000256" key="1">
    <source>
        <dbReference type="ARBA" id="ARBA00022553"/>
    </source>
</evidence>